<dbReference type="SUPFAM" id="SSF56601">
    <property type="entry name" value="beta-lactamase/transpeptidase-like"/>
    <property type="match status" value="1"/>
</dbReference>
<dbReference type="Proteomes" id="UP000271683">
    <property type="component" value="Unassembled WGS sequence"/>
</dbReference>
<reference evidence="2 3" key="1">
    <citation type="submission" date="2018-11" db="EMBL/GenBank/DDBJ databases">
        <title>Sequencing the genomes of 1000 actinobacteria strains.</title>
        <authorList>
            <person name="Klenk H.-P."/>
        </authorList>
    </citation>
    <scope>NUCLEOTIDE SEQUENCE [LARGE SCALE GENOMIC DNA]</scope>
    <source>
        <strain evidence="2 3">DSM 43634</strain>
    </source>
</reference>
<name>A0A3N1GIC1_9ACTN</name>
<proteinExistence type="predicted"/>
<evidence type="ECO:0000313" key="2">
    <source>
        <dbReference type="EMBL" id="ROP30043.1"/>
    </source>
</evidence>
<organism evidence="2 3">
    <name type="scientific">Couchioplanes caeruleus</name>
    <dbReference type="NCBI Taxonomy" id="56438"/>
    <lineage>
        <taxon>Bacteria</taxon>
        <taxon>Bacillati</taxon>
        <taxon>Actinomycetota</taxon>
        <taxon>Actinomycetes</taxon>
        <taxon>Micromonosporales</taxon>
        <taxon>Micromonosporaceae</taxon>
        <taxon>Couchioplanes</taxon>
    </lineage>
</organism>
<feature type="chain" id="PRO_5017983637" evidence="1">
    <location>
        <begin position="31"/>
        <end position="374"/>
    </location>
</feature>
<dbReference type="EMBL" id="RJKL01000001">
    <property type="protein sequence ID" value="ROP30043.1"/>
    <property type="molecule type" value="Genomic_DNA"/>
</dbReference>
<feature type="signal peptide" evidence="1">
    <location>
        <begin position="1"/>
        <end position="30"/>
    </location>
</feature>
<dbReference type="RefSeq" id="WP_123678281.1">
    <property type="nucleotide sequence ID" value="NZ_RJKL01000001.1"/>
</dbReference>
<keyword evidence="1" id="KW-0732">Signal</keyword>
<sequence>MRFRVRQPLAGLIAAVALLLAAAAPAPARAAGPAAPAVGVPAGVTAGVAVYDRQASAFTVQHNADRQFRAASIVKLLIALDFFWDRGPGYAVPDADRARLTAMLRGSDDDAATYYWSRNGYEQVVNRMVARLELRDTAPPASAQRGYWGYTAVAAADVVRIYRYVLDTAPEPVRRFVMDNLRHSTRCAADTYDQHFGIPGVFARPWAVKQGWSGFGDAPKTCGGGTARVLAAASVDLVGEVLHTTGTVGPGDRSIVVVLTLHPDGTPFSVAYNNVTTVTRSLRVPGASPLSGASFGTWGAGVRVRSKPTTTDSTVLATVPAGVDVLVSCQKPGEEVVIDTYRNSLWAYLPQFGGYMTNIYVKTPGNRLPNVPDC</sequence>
<dbReference type="Gene3D" id="3.40.710.10">
    <property type="entry name" value="DD-peptidase/beta-lactamase superfamily"/>
    <property type="match status" value="1"/>
</dbReference>
<evidence type="ECO:0000313" key="3">
    <source>
        <dbReference type="Proteomes" id="UP000271683"/>
    </source>
</evidence>
<dbReference type="InterPro" id="IPR012338">
    <property type="entry name" value="Beta-lactam/transpept-like"/>
</dbReference>
<dbReference type="OrthoDB" id="258587at2"/>
<dbReference type="AlphaFoldDB" id="A0A3N1GIC1"/>
<accession>A0A3N1GIC1</accession>
<protein>
    <submittedName>
        <fullName evidence="2">Uncharacterized protein</fullName>
    </submittedName>
</protein>
<gene>
    <name evidence="2" type="ORF">EDD30_2874</name>
</gene>
<comment type="caution">
    <text evidence="2">The sequence shown here is derived from an EMBL/GenBank/DDBJ whole genome shotgun (WGS) entry which is preliminary data.</text>
</comment>
<evidence type="ECO:0000256" key="1">
    <source>
        <dbReference type="SAM" id="SignalP"/>
    </source>
</evidence>